<name>G3LGV1_9PSED</name>
<dbReference type="SUPFAM" id="SSF51905">
    <property type="entry name" value="FAD/NAD(P)-binding domain"/>
    <property type="match status" value="2"/>
</dbReference>
<protein>
    <submittedName>
        <fullName evidence="7">CmtAa</fullName>
    </submittedName>
</protein>
<dbReference type="InterPro" id="IPR036188">
    <property type="entry name" value="FAD/NAD-bd_sf"/>
</dbReference>
<dbReference type="SUPFAM" id="SSF55424">
    <property type="entry name" value="FAD/NAD-linked reductases, dimerisation (C-terminal) domain"/>
    <property type="match status" value="1"/>
</dbReference>
<feature type="domain" description="Reductase C-terminal" evidence="6">
    <location>
        <begin position="315"/>
        <end position="397"/>
    </location>
</feature>
<dbReference type="PRINTS" id="PR00411">
    <property type="entry name" value="PNDRDTASEI"/>
</dbReference>
<evidence type="ECO:0000256" key="4">
    <source>
        <dbReference type="ARBA" id="ARBA00023002"/>
    </source>
</evidence>
<evidence type="ECO:0000259" key="6">
    <source>
        <dbReference type="Pfam" id="PF14759"/>
    </source>
</evidence>
<dbReference type="GO" id="GO:0005737">
    <property type="term" value="C:cytoplasm"/>
    <property type="evidence" value="ECO:0007669"/>
    <property type="project" value="TreeGrafter"/>
</dbReference>
<dbReference type="GO" id="GO:0016651">
    <property type="term" value="F:oxidoreductase activity, acting on NAD(P)H"/>
    <property type="evidence" value="ECO:0007669"/>
    <property type="project" value="TreeGrafter"/>
</dbReference>
<keyword evidence="3" id="KW-0274">FAD</keyword>
<dbReference type="Gene3D" id="3.30.390.30">
    <property type="match status" value="1"/>
</dbReference>
<dbReference type="InterPro" id="IPR028202">
    <property type="entry name" value="Reductase_C"/>
</dbReference>
<dbReference type="Pfam" id="PF07992">
    <property type="entry name" value="Pyr_redox_2"/>
    <property type="match status" value="1"/>
</dbReference>
<evidence type="ECO:0000259" key="5">
    <source>
        <dbReference type="Pfam" id="PF07992"/>
    </source>
</evidence>
<dbReference type="EMBL" id="JN379031">
    <property type="protein sequence ID" value="AEO27344.1"/>
    <property type="molecule type" value="Genomic_DNA"/>
</dbReference>
<dbReference type="PANTHER" id="PTHR43557:SF2">
    <property type="entry name" value="RIESKE DOMAIN-CONTAINING PROTEIN-RELATED"/>
    <property type="match status" value="1"/>
</dbReference>
<accession>G3LGV1</accession>
<evidence type="ECO:0000313" key="7">
    <source>
        <dbReference type="EMBL" id="AEO27344.1"/>
    </source>
</evidence>
<evidence type="ECO:0000256" key="1">
    <source>
        <dbReference type="ARBA" id="ARBA00001974"/>
    </source>
</evidence>
<proteinExistence type="predicted"/>
<dbReference type="PANTHER" id="PTHR43557">
    <property type="entry name" value="APOPTOSIS-INDUCING FACTOR 1"/>
    <property type="match status" value="1"/>
</dbReference>
<reference evidence="7" key="1">
    <citation type="submission" date="2011-07" db="EMBL/GenBank/DDBJ databases">
        <title>Biodegradation of r-limonene and other terpenes by Pseudomonas sp. strain 19-rlim.</title>
        <authorList>
            <person name="Eaton R.W."/>
        </authorList>
    </citation>
    <scope>NUCLEOTIDE SEQUENCE</scope>
    <source>
        <strain evidence="7">19-rlim</strain>
    </source>
</reference>
<dbReference type="PRINTS" id="PR00368">
    <property type="entry name" value="FADPNR"/>
</dbReference>
<dbReference type="InterPro" id="IPR050446">
    <property type="entry name" value="FAD-oxidoreductase/Apoptosis"/>
</dbReference>
<dbReference type="AlphaFoldDB" id="G3LGV1"/>
<keyword evidence="4" id="KW-0560">Oxidoreductase</keyword>
<keyword evidence="2" id="KW-0285">Flavoprotein</keyword>
<dbReference type="InterPro" id="IPR023753">
    <property type="entry name" value="FAD/NAD-binding_dom"/>
</dbReference>
<feature type="domain" description="FAD/NAD(P)-binding" evidence="5">
    <location>
        <begin position="7"/>
        <end position="296"/>
    </location>
</feature>
<evidence type="ECO:0000256" key="2">
    <source>
        <dbReference type="ARBA" id="ARBA00022630"/>
    </source>
</evidence>
<dbReference type="InterPro" id="IPR016156">
    <property type="entry name" value="FAD/NAD-linked_Rdtase_dimer_sf"/>
</dbReference>
<comment type="cofactor">
    <cofactor evidence="1">
        <name>FAD</name>
        <dbReference type="ChEBI" id="CHEBI:57692"/>
    </cofactor>
</comment>
<organism evidence="7">
    <name type="scientific">Pseudomonas sp. 19-rlim</name>
    <dbReference type="NCBI Taxonomy" id="1084570"/>
    <lineage>
        <taxon>Bacteria</taxon>
        <taxon>Pseudomonadati</taxon>
        <taxon>Pseudomonadota</taxon>
        <taxon>Gammaproteobacteria</taxon>
        <taxon>Pseudomonadales</taxon>
        <taxon>Pseudomonadaceae</taxon>
        <taxon>Pseudomonas</taxon>
    </lineage>
</organism>
<dbReference type="Pfam" id="PF14759">
    <property type="entry name" value="Reductase_C"/>
    <property type="match status" value="1"/>
</dbReference>
<sequence length="400" mass="43242">MKTEINSIVIAGAGQAAATAALELRRVGYEGRITLVGDERHLPYERPQLSKEMLKLDVERLKLIQLAEAFAESDINLILGCPITAVDATARMVSLEDGRQLEYDRLLIATGVRPRLLPCAHDERVIYLRTVEQAEKLRHALLGKPSLVIVGGGVIGLEVASAAVDHGCRVTLVEAAPRLMPRSLDADMAAHLGNLHRQRGVEIIHGATVESIAADGTVSLSNDTRIKADSILAGIGVLPNIEAFADLGICDDAGIRVDEFGRTVIPEIYATGDVASQPCGDRHGRVETWANAQEHAACVARNLVDEPSSCPRPIWFWSDQGTLNLQVIGDALAGRAVLRGDPDSARFSQFRVDDDGRLLGCVSWNSPKDMAMARRWVRDGTLLDSQRLADSGTDLRACGK</sequence>
<evidence type="ECO:0000256" key="3">
    <source>
        <dbReference type="ARBA" id="ARBA00022827"/>
    </source>
</evidence>
<dbReference type="Gene3D" id="3.50.50.60">
    <property type="entry name" value="FAD/NAD(P)-binding domain"/>
    <property type="match status" value="2"/>
</dbReference>